<reference evidence="4" key="1">
    <citation type="journal article" date="2018" name="PLoS Negl. Trop. Dis.">
        <title>An insight into the salivary gland and fat body transcriptome of Panstrongylus lignarius (Hemiptera: Heteroptera), the main vector of Chagas disease in Peru.</title>
        <authorList>
            <person name="Nevoa J.C."/>
            <person name="Mendes M.T."/>
            <person name="da Silva M.V."/>
            <person name="Soares S.C."/>
            <person name="Oliveira C.J.F."/>
            <person name="Ribeiro J.M.C."/>
        </authorList>
    </citation>
    <scope>NUCLEOTIDE SEQUENCE</scope>
</reference>
<feature type="signal peptide" evidence="2">
    <location>
        <begin position="1"/>
        <end position="19"/>
    </location>
</feature>
<organism evidence="4">
    <name type="scientific">Panstrongylus lignarius</name>
    <dbReference type="NCBI Taxonomy" id="156445"/>
    <lineage>
        <taxon>Eukaryota</taxon>
        <taxon>Metazoa</taxon>
        <taxon>Ecdysozoa</taxon>
        <taxon>Arthropoda</taxon>
        <taxon>Hexapoda</taxon>
        <taxon>Insecta</taxon>
        <taxon>Pterygota</taxon>
        <taxon>Neoptera</taxon>
        <taxon>Paraneoptera</taxon>
        <taxon>Hemiptera</taxon>
        <taxon>Heteroptera</taxon>
        <taxon>Panheteroptera</taxon>
        <taxon>Cimicomorpha</taxon>
        <taxon>Reduviidae</taxon>
        <taxon>Triatominae</taxon>
        <taxon>Panstrongylus</taxon>
    </lineage>
</organism>
<dbReference type="GO" id="GO:0006952">
    <property type="term" value="P:defense response"/>
    <property type="evidence" value="ECO:0007669"/>
    <property type="project" value="InterPro"/>
</dbReference>
<keyword evidence="2" id="KW-0732">Signal</keyword>
<evidence type="ECO:0000256" key="1">
    <source>
        <dbReference type="ARBA" id="ARBA00023157"/>
    </source>
</evidence>
<keyword evidence="1" id="KW-1015">Disulfide bond</keyword>
<feature type="domain" description="Invertebrate defensins family profile" evidence="3">
    <location>
        <begin position="56"/>
        <end position="83"/>
    </location>
</feature>
<dbReference type="GO" id="GO:0051707">
    <property type="term" value="P:response to other organism"/>
    <property type="evidence" value="ECO:0007669"/>
    <property type="project" value="UniProtKB-ARBA"/>
</dbReference>
<dbReference type="SUPFAM" id="SSF57095">
    <property type="entry name" value="Scorpion toxin-like"/>
    <property type="match status" value="1"/>
</dbReference>
<dbReference type="InterPro" id="IPR036574">
    <property type="entry name" value="Scorpion_toxin-like_sf"/>
</dbReference>
<accession>A0A224Y4L6</accession>
<name>A0A224Y4L6_9HEMI</name>
<dbReference type="InterPro" id="IPR001542">
    <property type="entry name" value="Defensin_invertebrate/fungal"/>
</dbReference>
<evidence type="ECO:0000256" key="2">
    <source>
        <dbReference type="SAM" id="SignalP"/>
    </source>
</evidence>
<evidence type="ECO:0000259" key="3">
    <source>
        <dbReference type="Pfam" id="PF01097"/>
    </source>
</evidence>
<protein>
    <submittedName>
        <fullName evidence="4">Putative defensin</fullName>
    </submittedName>
</protein>
<feature type="chain" id="PRO_5012556155" evidence="2">
    <location>
        <begin position="20"/>
        <end position="84"/>
    </location>
</feature>
<dbReference type="AlphaFoldDB" id="A0A224Y4L6"/>
<dbReference type="Gene3D" id="3.30.30.10">
    <property type="entry name" value="Knottin, scorpion toxin-like"/>
    <property type="match status" value="1"/>
</dbReference>
<dbReference type="EMBL" id="GFTR01001007">
    <property type="protein sequence ID" value="JAW15419.1"/>
    <property type="molecule type" value="Transcribed_RNA"/>
</dbReference>
<evidence type="ECO:0000313" key="4">
    <source>
        <dbReference type="EMBL" id="JAW15419.1"/>
    </source>
</evidence>
<sequence>MKCTLCLVTLFLVAVLAYSYPAPEWTQQHLAVEVHAPRVKRDHICGVVQTGLMPSLNHEGCNSHCRFQGYKGGVCAGPSCQCVS</sequence>
<dbReference type="Pfam" id="PF01097">
    <property type="entry name" value="Defensin_2"/>
    <property type="match status" value="1"/>
</dbReference>
<proteinExistence type="predicted"/>